<evidence type="ECO:0000313" key="2">
    <source>
        <dbReference type="Proteomes" id="UP000015102"/>
    </source>
</evidence>
<sequence length="91" mass="10073">MAAVSLEILYSTIAFVSHSITDSRTCWLSWRGKVSTLEECATLSSVVCDGSHRLSLKQAVLLGVHSALISVNNLANHFEKTYKLSSYIQKR</sequence>
<dbReference type="EMBL" id="CAQQ02013681">
    <property type="status" value="NOT_ANNOTATED_CDS"/>
    <property type="molecule type" value="Genomic_DNA"/>
</dbReference>
<reference evidence="2" key="1">
    <citation type="submission" date="2013-02" db="EMBL/GenBank/DDBJ databases">
        <authorList>
            <person name="Hughes D."/>
        </authorList>
    </citation>
    <scope>NUCLEOTIDE SEQUENCE</scope>
    <source>
        <strain>Durham</strain>
        <strain evidence="2">NC isolate 2 -- Noor lab</strain>
    </source>
</reference>
<dbReference type="EnsemblMetazoa" id="MESCA004571-RA">
    <property type="protein sequence ID" value="MESCA004571-PA"/>
    <property type="gene ID" value="MESCA004571"/>
</dbReference>
<name>T1GM03_MEGSC</name>
<proteinExistence type="predicted"/>
<dbReference type="Proteomes" id="UP000015102">
    <property type="component" value="Unassembled WGS sequence"/>
</dbReference>
<evidence type="ECO:0000313" key="1">
    <source>
        <dbReference type="EnsemblMetazoa" id="MESCA004571-PA"/>
    </source>
</evidence>
<keyword evidence="2" id="KW-1185">Reference proteome</keyword>
<protein>
    <submittedName>
        <fullName evidence="1">Uncharacterized protein</fullName>
    </submittedName>
</protein>
<accession>T1GM03</accession>
<dbReference type="AlphaFoldDB" id="T1GM03"/>
<reference evidence="1" key="2">
    <citation type="submission" date="2015-06" db="UniProtKB">
        <authorList>
            <consortium name="EnsemblMetazoa"/>
        </authorList>
    </citation>
    <scope>IDENTIFICATION</scope>
</reference>
<dbReference type="EMBL" id="CAQQ02013680">
    <property type="status" value="NOT_ANNOTATED_CDS"/>
    <property type="molecule type" value="Genomic_DNA"/>
</dbReference>
<dbReference type="EMBL" id="CAQQ02013679">
    <property type="status" value="NOT_ANNOTATED_CDS"/>
    <property type="molecule type" value="Genomic_DNA"/>
</dbReference>
<organism evidence="1 2">
    <name type="scientific">Megaselia scalaris</name>
    <name type="common">Humpbacked fly</name>
    <name type="synonym">Phora scalaris</name>
    <dbReference type="NCBI Taxonomy" id="36166"/>
    <lineage>
        <taxon>Eukaryota</taxon>
        <taxon>Metazoa</taxon>
        <taxon>Ecdysozoa</taxon>
        <taxon>Arthropoda</taxon>
        <taxon>Hexapoda</taxon>
        <taxon>Insecta</taxon>
        <taxon>Pterygota</taxon>
        <taxon>Neoptera</taxon>
        <taxon>Endopterygota</taxon>
        <taxon>Diptera</taxon>
        <taxon>Brachycera</taxon>
        <taxon>Muscomorpha</taxon>
        <taxon>Platypezoidea</taxon>
        <taxon>Phoridae</taxon>
        <taxon>Megaseliini</taxon>
        <taxon>Megaselia</taxon>
    </lineage>
</organism>
<dbReference type="HOGENOM" id="CLU_2429580_0_0_1"/>